<dbReference type="InterPro" id="IPR029055">
    <property type="entry name" value="Ntn_hydrolases_N"/>
</dbReference>
<dbReference type="PANTHER" id="PTHR43284:SF1">
    <property type="entry name" value="ASPARAGINE SYNTHETASE"/>
    <property type="match status" value="1"/>
</dbReference>
<dbReference type="InterPro" id="IPR006426">
    <property type="entry name" value="Asn_synth_AEB"/>
</dbReference>
<dbReference type="InterPro" id="IPR017932">
    <property type="entry name" value="GATase_2_dom"/>
</dbReference>
<protein>
    <recommendedName>
        <fullName evidence="3">Asparagine synthetase [glutamine-hydrolyzing]</fullName>
    </recommendedName>
    <alternativeName>
        <fullName evidence="8">Glutamine-dependent asparagine synthetase</fullName>
    </alternativeName>
</protein>
<keyword evidence="5" id="KW-0067">ATP-binding</keyword>
<dbReference type="EMBL" id="JAOYFB010000041">
    <property type="protein sequence ID" value="KAK4045052.1"/>
    <property type="molecule type" value="Genomic_DNA"/>
</dbReference>
<sequence>MTEPLGRSQVLPYLVSLARAGVEIHIVSFEPAATTEDAIEQTGAFLRREGIRWSPGFRSPAHGLLTKLLACRSGRRPRDLAPRTKLLFDCRGMRGDEYVDVGHWTKDRVEYKLLKQVERRLFHRADGVVVLTKKLASHLRQARVFGAKTQVQVIPCCADLDRFSTRENDRAEARASFGISPDRLVCLYSGSLGTFYREDDMAHFFAELRRVRPDALFLALTRDDTTKLRGALSARGVPEDAFMTRKIAPEAMGKTLLGGDIGLSFIISSFSKMGSSPTKVAEYFAAGMPAVLNGDIGDQGDLASEAEAAVVVDDFSAASIADAVSRILPLAEQAFSQRAPKTRAAAERHFSLATIGGPRYRALYEALAFGRPLVRLDPSREALSEIEAGNSPRKLIAVSTDAAPPSFAEGCLQMCGIFGAVFLQDGKFPRGAAVDVDAALHALEHRGPDYAGQWRSADAAFGHTRLSIVDLSPAGHQPMVAGDASVVVLLNGEIYNFRELRDQLVEAGHSFRSRSDTEVVLEGYREWGIDVIQRLDGMFAIAIWDVREKRLVLARDRVGKKPVFYTESSAGQALAFASETDALFAAGVPCEPNLAAFPSLFSGGSVRAPATRYHGIAQLPPAHLLVVDARGSHEIRRYWSPPFHAPRLVIDEEEAAREVRRLVDAAVERRIQADVPVGALLSGGVDSTITAGVMARAKGSRLHTFAVGFSGDSRFDETSYARLASSRFGTEHHELILEPSSFASLPRLVDLHDGPFADASAIPMAAIAKRAKQTVTVALSGDGGDEVFCGYSRFVYAEASERTPRFLRDFGAQVARLSEAGEGSTAIASLRSTSIASSVPKLRRRSTRLDHEGR</sequence>
<keyword evidence="7" id="KW-0315">Glutamine amidotransferase</keyword>
<proteinExistence type="inferred from homology"/>
<evidence type="ECO:0000256" key="5">
    <source>
        <dbReference type="ARBA" id="ARBA00022840"/>
    </source>
</evidence>
<dbReference type="PROSITE" id="PS51278">
    <property type="entry name" value="GATASE_TYPE_2"/>
    <property type="match status" value="1"/>
</dbReference>
<evidence type="ECO:0000256" key="2">
    <source>
        <dbReference type="ARBA" id="ARBA00005752"/>
    </source>
</evidence>
<dbReference type="InterPro" id="IPR051786">
    <property type="entry name" value="ASN_synthetase/amidase"/>
</dbReference>
<accession>A0ABR0B8Y3</accession>
<keyword evidence="4" id="KW-0547">Nucleotide-binding</keyword>
<dbReference type="SUPFAM" id="SSF53756">
    <property type="entry name" value="UDP-Glycosyltransferase/glycogen phosphorylase"/>
    <property type="match status" value="1"/>
</dbReference>
<evidence type="ECO:0000313" key="10">
    <source>
        <dbReference type="EMBL" id="KAK4045052.1"/>
    </source>
</evidence>
<evidence type="ECO:0000256" key="8">
    <source>
        <dbReference type="ARBA" id="ARBA00030234"/>
    </source>
</evidence>
<evidence type="ECO:0000259" key="9">
    <source>
        <dbReference type="PROSITE" id="PS51278"/>
    </source>
</evidence>
<keyword evidence="6" id="KW-0061">Asparagine biosynthesis</keyword>
<dbReference type="PANTHER" id="PTHR43284">
    <property type="entry name" value="ASPARAGINE SYNTHETASE (GLUTAMINE-HYDROLYZING)"/>
    <property type="match status" value="1"/>
</dbReference>
<dbReference type="SUPFAM" id="SSF52402">
    <property type="entry name" value="Adenine nucleotide alpha hydrolases-like"/>
    <property type="match status" value="1"/>
</dbReference>
<dbReference type="InterPro" id="IPR001962">
    <property type="entry name" value="Asn_synthase"/>
</dbReference>
<dbReference type="Pfam" id="PF13537">
    <property type="entry name" value="GATase_7"/>
    <property type="match status" value="1"/>
</dbReference>
<dbReference type="InterPro" id="IPR014729">
    <property type="entry name" value="Rossmann-like_a/b/a_fold"/>
</dbReference>
<dbReference type="CDD" id="cd00712">
    <property type="entry name" value="AsnB"/>
    <property type="match status" value="1"/>
</dbReference>
<dbReference type="SUPFAM" id="SSF56235">
    <property type="entry name" value="N-terminal nucleophile aminohydrolases (Ntn hydrolases)"/>
    <property type="match status" value="1"/>
</dbReference>
<dbReference type="Gene3D" id="3.60.20.10">
    <property type="entry name" value="Glutamine Phosphoribosylpyrophosphate, subunit 1, domain 1"/>
    <property type="match status" value="1"/>
</dbReference>
<feature type="domain" description="Glutamine amidotransferase type-2" evidence="9">
    <location>
        <begin position="415"/>
        <end position="630"/>
    </location>
</feature>
<dbReference type="InterPro" id="IPR033738">
    <property type="entry name" value="AsnB_N"/>
</dbReference>
<evidence type="ECO:0000256" key="3">
    <source>
        <dbReference type="ARBA" id="ARBA00021389"/>
    </source>
</evidence>
<dbReference type="Proteomes" id="UP001234178">
    <property type="component" value="Unassembled WGS sequence"/>
</dbReference>
<dbReference type="Gene3D" id="3.40.50.2000">
    <property type="entry name" value="Glycogen Phosphorylase B"/>
    <property type="match status" value="2"/>
</dbReference>
<dbReference type="Pfam" id="PF00733">
    <property type="entry name" value="Asn_synthase"/>
    <property type="match status" value="1"/>
</dbReference>
<evidence type="ECO:0000256" key="7">
    <source>
        <dbReference type="ARBA" id="ARBA00022962"/>
    </source>
</evidence>
<comment type="similarity">
    <text evidence="2">Belongs to the asparagine synthetase family.</text>
</comment>
<dbReference type="NCBIfam" id="TIGR01536">
    <property type="entry name" value="asn_synth_AEB"/>
    <property type="match status" value="1"/>
</dbReference>
<evidence type="ECO:0000256" key="4">
    <source>
        <dbReference type="ARBA" id="ARBA00022741"/>
    </source>
</evidence>
<evidence type="ECO:0000256" key="6">
    <source>
        <dbReference type="ARBA" id="ARBA00022888"/>
    </source>
</evidence>
<name>A0ABR0B8Y3_9CRUS</name>
<organism evidence="10 11">
    <name type="scientific">Daphnia magna</name>
    <dbReference type="NCBI Taxonomy" id="35525"/>
    <lineage>
        <taxon>Eukaryota</taxon>
        <taxon>Metazoa</taxon>
        <taxon>Ecdysozoa</taxon>
        <taxon>Arthropoda</taxon>
        <taxon>Crustacea</taxon>
        <taxon>Branchiopoda</taxon>
        <taxon>Diplostraca</taxon>
        <taxon>Cladocera</taxon>
        <taxon>Anomopoda</taxon>
        <taxon>Daphniidae</taxon>
        <taxon>Daphnia</taxon>
    </lineage>
</organism>
<evidence type="ECO:0000256" key="1">
    <source>
        <dbReference type="ARBA" id="ARBA00005187"/>
    </source>
</evidence>
<keyword evidence="11" id="KW-1185">Reference proteome</keyword>
<dbReference type="Gene3D" id="3.40.50.620">
    <property type="entry name" value="HUPs"/>
    <property type="match status" value="1"/>
</dbReference>
<evidence type="ECO:0000313" key="11">
    <source>
        <dbReference type="Proteomes" id="UP001234178"/>
    </source>
</evidence>
<comment type="caution">
    <text evidence="10">The sequence shown here is derived from an EMBL/GenBank/DDBJ whole genome shotgun (WGS) entry which is preliminary data.</text>
</comment>
<comment type="pathway">
    <text evidence="1">Amino-acid biosynthesis; L-asparagine biosynthesis; L-asparagine from L-aspartate (L-Gln route): step 1/1.</text>
</comment>
<reference evidence="10 11" key="1">
    <citation type="journal article" date="2023" name="Nucleic Acids Res.">
        <title>The hologenome of Daphnia magna reveals possible DNA methylation and microbiome-mediated evolution of the host genome.</title>
        <authorList>
            <person name="Chaturvedi A."/>
            <person name="Li X."/>
            <person name="Dhandapani V."/>
            <person name="Marshall H."/>
            <person name="Kissane S."/>
            <person name="Cuenca-Cambronero M."/>
            <person name="Asole G."/>
            <person name="Calvet F."/>
            <person name="Ruiz-Romero M."/>
            <person name="Marangio P."/>
            <person name="Guigo R."/>
            <person name="Rago D."/>
            <person name="Mirbahai L."/>
            <person name="Eastwood N."/>
            <person name="Colbourne J.K."/>
            <person name="Zhou J."/>
            <person name="Mallon E."/>
            <person name="Orsini L."/>
        </authorList>
    </citation>
    <scope>NUCLEOTIDE SEQUENCE [LARGE SCALE GENOMIC DNA]</scope>
    <source>
        <strain evidence="10">LRV0_1</strain>
    </source>
</reference>
<dbReference type="CDD" id="cd01991">
    <property type="entry name" value="Asn_synthase_B_C"/>
    <property type="match status" value="1"/>
</dbReference>
<keyword evidence="6" id="KW-0028">Amino-acid biosynthesis</keyword>
<gene>
    <name evidence="10" type="ORF">OUZ56_032460</name>
</gene>